<evidence type="ECO:0000259" key="1">
    <source>
        <dbReference type="Pfam" id="PF04233"/>
    </source>
</evidence>
<comment type="caution">
    <text evidence="2">The sequence shown here is derived from an EMBL/GenBank/DDBJ whole genome shotgun (WGS) entry which is preliminary data.</text>
</comment>
<gene>
    <name evidence="2" type="ORF">M5X12_11675</name>
</gene>
<dbReference type="RefSeq" id="WP_268594174.1">
    <property type="nucleotide sequence ID" value="NZ_JAMDNK010000031.1"/>
</dbReference>
<organism evidence="2 3">
    <name type="scientific">Paenibacillus alvei</name>
    <name type="common">Bacillus alvei</name>
    <dbReference type="NCBI Taxonomy" id="44250"/>
    <lineage>
        <taxon>Bacteria</taxon>
        <taxon>Bacillati</taxon>
        <taxon>Bacillota</taxon>
        <taxon>Bacilli</taxon>
        <taxon>Bacillales</taxon>
        <taxon>Paenibacillaceae</taxon>
        <taxon>Paenibacillus</taxon>
    </lineage>
</organism>
<dbReference type="Proteomes" id="UP001527181">
    <property type="component" value="Unassembled WGS sequence"/>
</dbReference>
<protein>
    <submittedName>
        <fullName evidence="2">Phage minor head protein</fullName>
    </submittedName>
</protein>
<dbReference type="InterPro" id="IPR006528">
    <property type="entry name" value="Phage_head_morphogenesis_dom"/>
</dbReference>
<evidence type="ECO:0000313" key="2">
    <source>
        <dbReference type="EMBL" id="MCY9761234.1"/>
    </source>
</evidence>
<dbReference type="Pfam" id="PF04233">
    <property type="entry name" value="Phage_Mu_F"/>
    <property type="match status" value="1"/>
</dbReference>
<proteinExistence type="predicted"/>
<dbReference type="EMBL" id="JAMDNP010000021">
    <property type="protein sequence ID" value="MCY9761234.1"/>
    <property type="molecule type" value="Genomic_DNA"/>
</dbReference>
<keyword evidence="3" id="KW-1185">Reference proteome</keyword>
<evidence type="ECO:0000313" key="3">
    <source>
        <dbReference type="Proteomes" id="UP001527181"/>
    </source>
</evidence>
<accession>A0ABT4GX22</accession>
<reference evidence="2 3" key="1">
    <citation type="submission" date="2022-05" db="EMBL/GenBank/DDBJ databases">
        <title>Genome Sequencing of Bee-Associated Microbes.</title>
        <authorList>
            <person name="Dunlap C."/>
        </authorList>
    </citation>
    <scope>NUCLEOTIDE SEQUENCE [LARGE SCALE GENOMIC DNA]</scope>
    <source>
        <strain evidence="2 3">NRRL B-04010</strain>
    </source>
</reference>
<feature type="domain" description="Phage head morphogenesis" evidence="1">
    <location>
        <begin position="151"/>
        <end position="271"/>
    </location>
</feature>
<sequence length="276" mass="30631">MCKSCWELIAKADTTEFLDSLKLTNAERAILDELYNQGEEQIIEILELQGQTLHESIQELTEDALIDIDELSRVIVTLQTGELFTTQFEQAVYDAFMPLFELAGETELSVLNPDKTWTIQSKAAGRFARKLQKLVPGMNNTSTEIMLRSFQKAIKEGKTPAERALLVQEVSAHAATGEEGPFSMQRAVRVARTMSTAAANGGKVEGWKQSEVVTGKKWRSAGGSRTRKTHRKANGQVKPLDEPFEVGKSKLMYPGDPSGEAKEIVNCRCTMQSVMD</sequence>
<name>A0ABT4GX22_PAEAL</name>